<evidence type="ECO:0000259" key="2">
    <source>
        <dbReference type="Pfam" id="PF15902"/>
    </source>
</evidence>
<dbReference type="EMBL" id="JBEPMX010000003">
    <property type="protein sequence ID" value="MET3682720.1"/>
    <property type="molecule type" value="Genomic_DNA"/>
</dbReference>
<accession>A0ABV2KVX8</accession>
<evidence type="ECO:0000313" key="3">
    <source>
        <dbReference type="EMBL" id="MET3682720.1"/>
    </source>
</evidence>
<dbReference type="Proteomes" id="UP001549167">
    <property type="component" value="Unassembled WGS sequence"/>
</dbReference>
<protein>
    <submittedName>
        <fullName evidence="3">Phosphoribosyl-AMP cyclohydrolase</fullName>
    </submittedName>
</protein>
<keyword evidence="4" id="KW-1185">Reference proteome</keyword>
<dbReference type="Gene3D" id="2.130.10.10">
    <property type="entry name" value="YVTN repeat-like/Quinoprotein amine dehydrogenase"/>
    <property type="match status" value="1"/>
</dbReference>
<dbReference type="InterPro" id="IPR015943">
    <property type="entry name" value="WD40/YVTN_repeat-like_dom_sf"/>
</dbReference>
<dbReference type="RefSeq" id="WP_354219335.1">
    <property type="nucleotide sequence ID" value="NZ_JBEPMX010000003.1"/>
</dbReference>
<comment type="caution">
    <text evidence="3">The sequence shown here is derived from an EMBL/GenBank/DDBJ whole genome shotgun (WGS) entry which is preliminary data.</text>
</comment>
<dbReference type="SUPFAM" id="SSF110296">
    <property type="entry name" value="Oligoxyloglucan reducing end-specific cellobiohydrolase"/>
    <property type="match status" value="1"/>
</dbReference>
<dbReference type="Pfam" id="PF15902">
    <property type="entry name" value="Sortilin-Vps10"/>
    <property type="match status" value="1"/>
</dbReference>
<dbReference type="InterPro" id="IPR031778">
    <property type="entry name" value="Sortilin_N"/>
</dbReference>
<proteinExistence type="predicted"/>
<keyword evidence="1" id="KW-0677">Repeat</keyword>
<feature type="domain" description="Sortilin N-terminal" evidence="2">
    <location>
        <begin position="106"/>
        <end position="232"/>
    </location>
</feature>
<gene>
    <name evidence="3" type="ORF">ABID56_000810</name>
</gene>
<dbReference type="PROSITE" id="PS51257">
    <property type="entry name" value="PROKAR_LIPOPROTEIN"/>
    <property type="match status" value="1"/>
</dbReference>
<name>A0ABV2KVX8_9BACI</name>
<evidence type="ECO:0000313" key="4">
    <source>
        <dbReference type="Proteomes" id="UP001549167"/>
    </source>
</evidence>
<reference evidence="3 4" key="1">
    <citation type="submission" date="2024-06" db="EMBL/GenBank/DDBJ databases">
        <title>Genomic Encyclopedia of Type Strains, Phase IV (KMG-IV): sequencing the most valuable type-strain genomes for metagenomic binning, comparative biology and taxonomic classification.</title>
        <authorList>
            <person name="Goeker M."/>
        </authorList>
    </citation>
    <scope>NUCLEOTIDE SEQUENCE [LARGE SCALE GENOMIC DNA]</scope>
    <source>
        <strain evidence="3 4">DSM 23520</strain>
    </source>
</reference>
<dbReference type="InterPro" id="IPR054817">
    <property type="entry name" value="Glycosyl_F510_1955-like"/>
</dbReference>
<sequence length="303" mass="33872">MRIWFIAIIGFSLLVGCTNDGAHSQFTRELEGDQLTHVHGMGYEEKSGRLLFGTHHGLRIYEDDTWYETTDNIHDYMGFSVIDEGFYTSGHPNLQSDLPNPLGVQKSSDGGESLNEVDFLGETDFHYLAAGYESHDIFLYNSEANSKLEKGFYLSEDNGDTWEVIEAEQVKGELVKLAIHPTDSEQLAIATTQGIYLSKDRGGSFRLITDQGQGMSVHFTPDTLYYAAYQEGDDASLIAYDLDTGDMVAKSLPDLEGDAPKYIARNPDQPAEYAIYTHVNEAVYISQDNTESWEKLSESGRIQ</sequence>
<evidence type="ECO:0000256" key="1">
    <source>
        <dbReference type="ARBA" id="ARBA00022737"/>
    </source>
</evidence>
<organism evidence="3 4">
    <name type="scientific">Alkalibacillus flavidus</name>
    <dbReference type="NCBI Taxonomy" id="546021"/>
    <lineage>
        <taxon>Bacteria</taxon>
        <taxon>Bacillati</taxon>
        <taxon>Bacillota</taxon>
        <taxon>Bacilli</taxon>
        <taxon>Bacillales</taxon>
        <taxon>Bacillaceae</taxon>
        <taxon>Alkalibacillus</taxon>
    </lineage>
</organism>
<dbReference type="NCBIfam" id="NF045728">
    <property type="entry name" value="glycosyl_F510_1955"/>
    <property type="match status" value="1"/>
</dbReference>